<dbReference type="SMART" id="SM00028">
    <property type="entry name" value="TPR"/>
    <property type="match status" value="4"/>
</dbReference>
<dbReference type="SUPFAM" id="SSF48452">
    <property type="entry name" value="TPR-like"/>
    <property type="match status" value="1"/>
</dbReference>
<dbReference type="InterPro" id="IPR056681">
    <property type="entry name" value="DUF7779"/>
</dbReference>
<keyword evidence="4" id="KW-1185">Reference proteome</keyword>
<dbReference type="EMBL" id="PDLM01000002">
    <property type="protein sequence ID" value="RDW85285.1"/>
    <property type="molecule type" value="Genomic_DNA"/>
</dbReference>
<dbReference type="STRING" id="1849047.A0A3D8SG23"/>
<proteinExistence type="predicted"/>
<dbReference type="InterPro" id="IPR011990">
    <property type="entry name" value="TPR-like_helical_dom_sf"/>
</dbReference>
<dbReference type="GO" id="GO:0043531">
    <property type="term" value="F:ADP binding"/>
    <property type="evidence" value="ECO:0007669"/>
    <property type="project" value="InterPro"/>
</dbReference>
<dbReference type="InterPro" id="IPR027417">
    <property type="entry name" value="P-loop_NTPase"/>
</dbReference>
<comment type="caution">
    <text evidence="3">The sequence shown here is derived from an EMBL/GenBank/DDBJ whole genome shotgun (WGS) entry which is preliminary data.</text>
</comment>
<gene>
    <name evidence="3" type="ORF">BP6252_02875</name>
</gene>
<dbReference type="InterPro" id="IPR019734">
    <property type="entry name" value="TPR_rpt"/>
</dbReference>
<dbReference type="SUPFAM" id="SSF52540">
    <property type="entry name" value="P-loop containing nucleoside triphosphate hydrolases"/>
    <property type="match status" value="1"/>
</dbReference>
<name>A0A3D8SG23_9HELO</name>
<dbReference type="Proteomes" id="UP000256645">
    <property type="component" value="Unassembled WGS sequence"/>
</dbReference>
<feature type="domain" description="DUF7708" evidence="1">
    <location>
        <begin position="125"/>
        <end position="257"/>
    </location>
</feature>
<sequence>MLHSATNISTNKALIGSPSITSVPKSCGQNRFRREPNISSCATAINRLFVKAKPAQDPSTAVSIWEDVLRDHLARLKPSDRRLCLEVQCYTTITPASLEDTFDQLRKKYDKGLFQRLLCRIGPVTTQILSFAKALDVIAGHGPMAAGLIWGAMRILLEVSSQSAALRARILDMIEALAKYLPFFEAWMSLFPEADYKQLNDCIKTTCEEFVSFLIGAIIYFQRSSFVNTLRMLFSPGLESQFSSCEGKIQRQIKYLELNVHTAGLQSCKTRDNDMLKLLHTAIISPSTAATISLPFRFLQNCNRNDQFFGRQDDVDQLDYHFFPKSPPPYEIMESVLVHGLGGCGKSSVAKEYMYRRFSKYSVVLWLYADNLSKLETQCIRLARVLGLTVAEGHAREAVLQWINHLTVPFMIVFDNADDPTILNSYWPNSVQGSIVITSRNPRSQEEGFARHGLHLKAFEVQQGAEFLISLLDGCDVSSEDDIIAAHAISYQFDGLPLALRQAASFMRKKKCSPTQFAQIYQSRFNEIDSFAIPGYRKTVVDVWNMSISTLSQDSRLLLDTVALLDPDFIPMELFHATDVSHESGKFIEDPFRTLSAIEGLTNQSLVDHNASSKSLNVHRFFQEATFRRLKQDADRFDAAARLAIELVSKFILEDDLEAVRQPTRWRNIERSLIHVQSLYARCLDHVSEVGLKLLLRCLADLLNYGFETGQYALGEEAFRKAQLLIPKIATPDYNLLAKLYFYQCRLCEEECRPADALDAIQKSQEYIKEAAKESPGLLDTILYIRILSNQGIAFLAMGQYTDSEVHHLQAIERCSQLGMEKQCSMGNLLNNLGSCYLWSGDLVKADETLQKALLQPNRNPEGAKYTLANVRLKQKRYTEAMDLHKQAQELNLEVLGPEHHVVADGWHKLGSIFSLPEYEGFNLNQAQ</sequence>
<dbReference type="Gene3D" id="3.40.50.300">
    <property type="entry name" value="P-loop containing nucleotide triphosphate hydrolases"/>
    <property type="match status" value="1"/>
</dbReference>
<dbReference type="OrthoDB" id="3519338at2759"/>
<dbReference type="Pfam" id="PF24809">
    <property type="entry name" value="DUF7708"/>
    <property type="match status" value="1"/>
</dbReference>
<protein>
    <submittedName>
        <fullName evidence="3">Uncharacterized protein</fullName>
    </submittedName>
</protein>
<organism evidence="3 4">
    <name type="scientific">Coleophoma cylindrospora</name>
    <dbReference type="NCBI Taxonomy" id="1849047"/>
    <lineage>
        <taxon>Eukaryota</taxon>
        <taxon>Fungi</taxon>
        <taxon>Dikarya</taxon>
        <taxon>Ascomycota</taxon>
        <taxon>Pezizomycotina</taxon>
        <taxon>Leotiomycetes</taxon>
        <taxon>Helotiales</taxon>
        <taxon>Dermateaceae</taxon>
        <taxon>Coleophoma</taxon>
    </lineage>
</organism>
<reference evidence="3 4" key="1">
    <citation type="journal article" date="2018" name="IMA Fungus">
        <title>IMA Genome-F 9: Draft genome sequence of Annulohypoxylon stygium, Aspergillus mulundensis, Berkeleyomyces basicola (syn. Thielaviopsis basicola), Ceratocystis smalleyi, two Cercospora beticola strains, Coleophoma cylindrospora, Fusarium fracticaudum, Phialophora cf. hyalina, and Morchella septimelata.</title>
        <authorList>
            <person name="Wingfield B.D."/>
            <person name="Bills G.F."/>
            <person name="Dong Y."/>
            <person name="Huang W."/>
            <person name="Nel W.J."/>
            <person name="Swalarsk-Parry B.S."/>
            <person name="Vaghefi N."/>
            <person name="Wilken P.M."/>
            <person name="An Z."/>
            <person name="de Beer Z.W."/>
            <person name="De Vos L."/>
            <person name="Chen L."/>
            <person name="Duong T.A."/>
            <person name="Gao Y."/>
            <person name="Hammerbacher A."/>
            <person name="Kikkert J.R."/>
            <person name="Li Y."/>
            <person name="Li H."/>
            <person name="Li K."/>
            <person name="Li Q."/>
            <person name="Liu X."/>
            <person name="Ma X."/>
            <person name="Naidoo K."/>
            <person name="Pethybridge S.J."/>
            <person name="Sun J."/>
            <person name="Steenkamp E.T."/>
            <person name="van der Nest M.A."/>
            <person name="van Wyk S."/>
            <person name="Wingfield M.J."/>
            <person name="Xiong C."/>
            <person name="Yue Q."/>
            <person name="Zhang X."/>
        </authorList>
    </citation>
    <scope>NUCLEOTIDE SEQUENCE [LARGE SCALE GENOMIC DNA]</scope>
    <source>
        <strain evidence="3 4">BP6252</strain>
    </source>
</reference>
<evidence type="ECO:0000259" key="1">
    <source>
        <dbReference type="Pfam" id="PF24809"/>
    </source>
</evidence>
<dbReference type="AlphaFoldDB" id="A0A3D8SG23"/>
<dbReference type="Pfam" id="PF25000">
    <property type="entry name" value="DUF7779"/>
    <property type="match status" value="1"/>
</dbReference>
<dbReference type="PANTHER" id="PTHR35205:SF1">
    <property type="entry name" value="ZU5 DOMAIN-CONTAINING PROTEIN"/>
    <property type="match status" value="1"/>
</dbReference>
<dbReference type="PANTHER" id="PTHR35205">
    <property type="entry name" value="NB-ARC AND TPR DOMAIN PROTEIN"/>
    <property type="match status" value="1"/>
</dbReference>
<evidence type="ECO:0000313" key="4">
    <source>
        <dbReference type="Proteomes" id="UP000256645"/>
    </source>
</evidence>
<dbReference type="InterPro" id="IPR056125">
    <property type="entry name" value="DUF7708"/>
</dbReference>
<accession>A0A3D8SG23</accession>
<evidence type="ECO:0000313" key="3">
    <source>
        <dbReference type="EMBL" id="RDW85285.1"/>
    </source>
</evidence>
<dbReference type="Gene3D" id="1.25.40.10">
    <property type="entry name" value="Tetratricopeptide repeat domain"/>
    <property type="match status" value="2"/>
</dbReference>
<feature type="domain" description="DUF7779" evidence="2">
    <location>
        <begin position="547"/>
        <end position="633"/>
    </location>
</feature>
<evidence type="ECO:0000259" key="2">
    <source>
        <dbReference type="Pfam" id="PF25000"/>
    </source>
</evidence>